<dbReference type="EMBL" id="JASPKZ010007357">
    <property type="protein sequence ID" value="KAJ9584770.1"/>
    <property type="molecule type" value="Genomic_DNA"/>
</dbReference>
<name>A0AAD8EBW2_DIPPU</name>
<gene>
    <name evidence="1" type="ORF">L9F63_020881</name>
</gene>
<proteinExistence type="predicted"/>
<feature type="non-terminal residue" evidence="1">
    <location>
        <position position="69"/>
    </location>
</feature>
<evidence type="ECO:0000313" key="2">
    <source>
        <dbReference type="Proteomes" id="UP001233999"/>
    </source>
</evidence>
<organism evidence="1 2">
    <name type="scientific">Diploptera punctata</name>
    <name type="common">Pacific beetle cockroach</name>
    <dbReference type="NCBI Taxonomy" id="6984"/>
    <lineage>
        <taxon>Eukaryota</taxon>
        <taxon>Metazoa</taxon>
        <taxon>Ecdysozoa</taxon>
        <taxon>Arthropoda</taxon>
        <taxon>Hexapoda</taxon>
        <taxon>Insecta</taxon>
        <taxon>Pterygota</taxon>
        <taxon>Neoptera</taxon>
        <taxon>Polyneoptera</taxon>
        <taxon>Dictyoptera</taxon>
        <taxon>Blattodea</taxon>
        <taxon>Blaberoidea</taxon>
        <taxon>Blaberidae</taxon>
        <taxon>Diplopterinae</taxon>
        <taxon>Diploptera</taxon>
    </lineage>
</organism>
<comment type="caution">
    <text evidence="1">The sequence shown here is derived from an EMBL/GenBank/DDBJ whole genome shotgun (WGS) entry which is preliminary data.</text>
</comment>
<dbReference type="Proteomes" id="UP001233999">
    <property type="component" value="Unassembled WGS sequence"/>
</dbReference>
<dbReference type="AlphaFoldDB" id="A0AAD8EBW2"/>
<keyword evidence="2" id="KW-1185">Reference proteome</keyword>
<reference evidence="1" key="2">
    <citation type="submission" date="2023-05" db="EMBL/GenBank/DDBJ databases">
        <authorList>
            <person name="Fouks B."/>
        </authorList>
    </citation>
    <scope>NUCLEOTIDE SEQUENCE</scope>
    <source>
        <strain evidence="1">Stay&amp;Tobe</strain>
        <tissue evidence="1">Testes</tissue>
    </source>
</reference>
<protein>
    <submittedName>
        <fullName evidence="1">Uncharacterized protein</fullName>
    </submittedName>
</protein>
<reference evidence="1" key="1">
    <citation type="journal article" date="2023" name="IScience">
        <title>Live-bearing cockroach genome reveals convergent evolutionary mechanisms linked to viviparity in insects and beyond.</title>
        <authorList>
            <person name="Fouks B."/>
            <person name="Harrison M.C."/>
            <person name="Mikhailova A.A."/>
            <person name="Marchal E."/>
            <person name="English S."/>
            <person name="Carruthers M."/>
            <person name="Jennings E.C."/>
            <person name="Chiamaka E.L."/>
            <person name="Frigard R.A."/>
            <person name="Pippel M."/>
            <person name="Attardo G.M."/>
            <person name="Benoit J.B."/>
            <person name="Bornberg-Bauer E."/>
            <person name="Tobe S.S."/>
        </authorList>
    </citation>
    <scope>NUCLEOTIDE SEQUENCE</scope>
    <source>
        <strain evidence="1">Stay&amp;Tobe</strain>
    </source>
</reference>
<sequence length="69" mass="8125">VLTFVFRCSWVSACFCFVCVSYNYWNLSNAYYLMEFNVIHYLCFKILDAVSGENFYNKKMLYLLSAVAS</sequence>
<feature type="non-terminal residue" evidence="1">
    <location>
        <position position="1"/>
    </location>
</feature>
<evidence type="ECO:0000313" key="1">
    <source>
        <dbReference type="EMBL" id="KAJ9584770.1"/>
    </source>
</evidence>
<accession>A0AAD8EBW2</accession>